<protein>
    <submittedName>
        <fullName evidence="2">DEHA2G05170p</fullName>
    </submittedName>
</protein>
<dbReference type="KEGG" id="dha:DEHA2G05170g"/>
<feature type="compositionally biased region" description="Basic and acidic residues" evidence="1">
    <location>
        <begin position="7"/>
        <end position="36"/>
    </location>
</feature>
<proteinExistence type="predicted"/>
<sequence length="165" mass="18758">MTCNTSLKEDHKSLTSPDKIKQSSDTSDVRKINDENVVESEKPAAGIVCQEGNIHERNLHETAIDQPTMIVSFQVPRKEVGGSEEVRSLERKSSAQKELNSVQRKKQIAEYNSLKLKEERQQRYRIRRGGESSFSYGKFDTHSAATSDGDDTPPLKRKKRVSFEF</sequence>
<feature type="region of interest" description="Disordered" evidence="1">
    <location>
        <begin position="122"/>
        <end position="165"/>
    </location>
</feature>
<dbReference type="AlphaFoldDB" id="Q6BJ50"/>
<dbReference type="VEuPathDB" id="FungiDB:DEHA2G05170g"/>
<feature type="region of interest" description="Disordered" evidence="1">
    <location>
        <begin position="1"/>
        <end position="36"/>
    </location>
</feature>
<feature type="compositionally biased region" description="Basic and acidic residues" evidence="1">
    <location>
        <begin position="80"/>
        <end position="95"/>
    </location>
</feature>
<feature type="region of interest" description="Disordered" evidence="1">
    <location>
        <begin position="80"/>
        <end position="104"/>
    </location>
</feature>
<dbReference type="Proteomes" id="UP000000599">
    <property type="component" value="Chromosome G"/>
</dbReference>
<dbReference type="EMBL" id="CR382139">
    <property type="protein sequence ID" value="CAG90228.2"/>
    <property type="molecule type" value="Genomic_DNA"/>
</dbReference>
<evidence type="ECO:0000313" key="2">
    <source>
        <dbReference type="EMBL" id="CAG90228.2"/>
    </source>
</evidence>
<dbReference type="HOGENOM" id="CLU_1610706_0_0_1"/>
<dbReference type="OrthoDB" id="10425223at2759"/>
<reference evidence="2 3" key="1">
    <citation type="journal article" date="2004" name="Nature">
        <title>Genome evolution in yeasts.</title>
        <authorList>
            <consortium name="Genolevures"/>
            <person name="Dujon B."/>
            <person name="Sherman D."/>
            <person name="Fischer G."/>
            <person name="Durrens P."/>
            <person name="Casaregola S."/>
            <person name="Lafontaine I."/>
            <person name="de Montigny J."/>
            <person name="Marck C."/>
            <person name="Neuveglise C."/>
            <person name="Talla E."/>
            <person name="Goffard N."/>
            <person name="Frangeul L."/>
            <person name="Aigle M."/>
            <person name="Anthouard V."/>
            <person name="Babour A."/>
            <person name="Barbe V."/>
            <person name="Barnay S."/>
            <person name="Blanchin S."/>
            <person name="Beckerich J.M."/>
            <person name="Beyne E."/>
            <person name="Bleykasten C."/>
            <person name="Boisrame A."/>
            <person name="Boyer J."/>
            <person name="Cattolico L."/>
            <person name="Confanioleri F."/>
            <person name="de Daruvar A."/>
            <person name="Despons L."/>
            <person name="Fabre E."/>
            <person name="Fairhead C."/>
            <person name="Ferry-Dumazet H."/>
            <person name="Groppi A."/>
            <person name="Hantraye F."/>
            <person name="Hennequin C."/>
            <person name="Jauniaux N."/>
            <person name="Joyet P."/>
            <person name="Kachouri R."/>
            <person name="Kerrest A."/>
            <person name="Koszul R."/>
            <person name="Lemaire M."/>
            <person name="Lesur I."/>
            <person name="Ma L."/>
            <person name="Muller H."/>
            <person name="Nicaud J.M."/>
            <person name="Nikolski M."/>
            <person name="Oztas S."/>
            <person name="Ozier-Kalogeropoulos O."/>
            <person name="Pellenz S."/>
            <person name="Potier S."/>
            <person name="Richard G.F."/>
            <person name="Straub M.L."/>
            <person name="Suleau A."/>
            <person name="Swennene D."/>
            <person name="Tekaia F."/>
            <person name="Wesolowski-Louvel M."/>
            <person name="Westhof E."/>
            <person name="Wirth B."/>
            <person name="Zeniou-Meyer M."/>
            <person name="Zivanovic I."/>
            <person name="Bolotin-Fukuhara M."/>
            <person name="Thierry A."/>
            <person name="Bouchier C."/>
            <person name="Caudron B."/>
            <person name="Scarpelli C."/>
            <person name="Gaillardin C."/>
            <person name="Weissenbach J."/>
            <person name="Wincker P."/>
            <person name="Souciet J.L."/>
        </authorList>
    </citation>
    <scope>NUCLEOTIDE SEQUENCE [LARGE SCALE GENOMIC DNA]</scope>
    <source>
        <strain evidence="3">ATCC 36239 / CBS 767 / BCRC 21394 / JCM 1990 / NBRC 0083 / IGC 2968</strain>
    </source>
</reference>
<gene>
    <name evidence="2" type="ordered locus">DEHA2G05170g</name>
</gene>
<keyword evidence="3" id="KW-1185">Reference proteome</keyword>
<organism evidence="2 3">
    <name type="scientific">Debaryomyces hansenii (strain ATCC 36239 / CBS 767 / BCRC 21394 / JCM 1990 / NBRC 0083 / IGC 2968)</name>
    <name type="common">Yeast</name>
    <name type="synonym">Torulaspora hansenii</name>
    <dbReference type="NCBI Taxonomy" id="284592"/>
    <lineage>
        <taxon>Eukaryota</taxon>
        <taxon>Fungi</taxon>
        <taxon>Dikarya</taxon>
        <taxon>Ascomycota</taxon>
        <taxon>Saccharomycotina</taxon>
        <taxon>Pichiomycetes</taxon>
        <taxon>Debaryomycetaceae</taxon>
        <taxon>Debaryomyces</taxon>
    </lineage>
</organism>
<evidence type="ECO:0000256" key="1">
    <source>
        <dbReference type="SAM" id="MobiDB-lite"/>
    </source>
</evidence>
<evidence type="ECO:0000313" key="3">
    <source>
        <dbReference type="Proteomes" id="UP000000599"/>
    </source>
</evidence>
<feature type="compositionally biased region" description="Basic residues" evidence="1">
    <location>
        <begin position="155"/>
        <end position="165"/>
    </location>
</feature>
<accession>Q6BJ50</accession>
<dbReference type="GeneID" id="2904647"/>
<name>Q6BJ50_DEBHA</name>
<dbReference type="InParanoid" id="Q6BJ50"/>
<dbReference type="RefSeq" id="XP_461771.2">
    <property type="nucleotide sequence ID" value="XM_461771.1"/>
</dbReference>